<dbReference type="GO" id="GO:0004065">
    <property type="term" value="F:arylsulfatase activity"/>
    <property type="evidence" value="ECO:0007669"/>
    <property type="project" value="TreeGrafter"/>
</dbReference>
<proteinExistence type="inferred from homology"/>
<dbReference type="EMBL" id="CAAHFH010000001">
    <property type="protein sequence ID" value="VGO18311.1"/>
    <property type="molecule type" value="Genomic_DNA"/>
</dbReference>
<dbReference type="Proteomes" id="UP000346198">
    <property type="component" value="Unassembled WGS sequence"/>
</dbReference>
<evidence type="ECO:0000256" key="5">
    <source>
        <dbReference type="SAM" id="SignalP"/>
    </source>
</evidence>
<evidence type="ECO:0000313" key="8">
    <source>
        <dbReference type="Proteomes" id="UP000346198"/>
    </source>
</evidence>
<evidence type="ECO:0000313" key="7">
    <source>
        <dbReference type="EMBL" id="VGO18311.1"/>
    </source>
</evidence>
<dbReference type="Pfam" id="PF00884">
    <property type="entry name" value="Sulfatase"/>
    <property type="match status" value="1"/>
</dbReference>
<dbReference type="PANTHER" id="PTHR42693:SF53">
    <property type="entry name" value="ENDO-4-O-SULFATASE"/>
    <property type="match status" value="1"/>
</dbReference>
<dbReference type="AlphaFoldDB" id="A0A6C2UFV8"/>
<dbReference type="PROSITE" id="PS00523">
    <property type="entry name" value="SULFATASE_1"/>
    <property type="match status" value="1"/>
</dbReference>
<dbReference type="InterPro" id="IPR050738">
    <property type="entry name" value="Sulfatase"/>
</dbReference>
<evidence type="ECO:0000259" key="6">
    <source>
        <dbReference type="Pfam" id="PF00884"/>
    </source>
</evidence>
<feature type="signal peptide" evidence="5">
    <location>
        <begin position="1"/>
        <end position="22"/>
    </location>
</feature>
<evidence type="ECO:0000256" key="3">
    <source>
        <dbReference type="ARBA" id="ARBA00022801"/>
    </source>
</evidence>
<sequence>MKTQRLTFLLIALSAVVLSATAARPNILIILCDDLGYADVGFNGSKDIPTPTLDALAKNGTVCSSAYAAHPVCGPSRAALLTGRSPYTMGGQFNIPYFNHQWGVSTDEVFLSRVLQKSGYYTGVLGKWHLGEGHEFLPNQRGFDEFYGHLGGGHKYFPRKYWAEYEKRLKAGDTEIPPNTTPQLRNGKEAHETEYLTDAFSREAVSFIKQASAREQPFFLYLAYNAPHAPIEAKQEDIDKMAHIEGKKRKTYAAMVHCVDYGVKSVVEALKETGAYENTLIIFLSDNGGVSGHGACNAPLSGEKRGVEEGGFRVPMFWHWPGVIPANCTFEYPVLTMDFYPTLANLAGASIPADKELDGKDIWIDLLNDRNPHPDELIAVISHRPEHTDIAGRLNEWKAVRSGQHWKLYNLEKDVGEQNDLSSQHPERLQDMVNALNKWAATHQMPAWVYSDEERERWELNTNPWFEGTFDLQ</sequence>
<reference evidence="7 8" key="1">
    <citation type="submission" date="2019-04" db="EMBL/GenBank/DDBJ databases">
        <authorList>
            <person name="Van Vliet M D."/>
        </authorList>
    </citation>
    <scope>NUCLEOTIDE SEQUENCE [LARGE SCALE GENOMIC DNA]</scope>
    <source>
        <strain evidence="7 8">F21</strain>
    </source>
</reference>
<dbReference type="Gene3D" id="3.30.1120.10">
    <property type="match status" value="1"/>
</dbReference>
<dbReference type="SUPFAM" id="SSF53649">
    <property type="entry name" value="Alkaline phosphatase-like"/>
    <property type="match status" value="1"/>
</dbReference>
<feature type="domain" description="Sulfatase N-terminal" evidence="6">
    <location>
        <begin position="25"/>
        <end position="349"/>
    </location>
</feature>
<gene>
    <name evidence="7" type="primary">atsA_20</name>
    <name evidence="7" type="ORF">SCARR_00363</name>
</gene>
<protein>
    <submittedName>
        <fullName evidence="7">Arylsulfatase</fullName>
    </submittedName>
</protein>
<evidence type="ECO:0000256" key="4">
    <source>
        <dbReference type="ARBA" id="ARBA00022837"/>
    </source>
</evidence>
<organism evidence="7 8">
    <name type="scientific">Pontiella sulfatireligans</name>
    <dbReference type="NCBI Taxonomy" id="2750658"/>
    <lineage>
        <taxon>Bacteria</taxon>
        <taxon>Pseudomonadati</taxon>
        <taxon>Kiritimatiellota</taxon>
        <taxon>Kiritimatiellia</taxon>
        <taxon>Kiritimatiellales</taxon>
        <taxon>Pontiellaceae</taxon>
        <taxon>Pontiella</taxon>
    </lineage>
</organism>
<name>A0A6C2UFV8_9BACT</name>
<keyword evidence="4" id="KW-0106">Calcium</keyword>
<keyword evidence="8" id="KW-1185">Reference proteome</keyword>
<dbReference type="RefSeq" id="WP_136059811.1">
    <property type="nucleotide sequence ID" value="NZ_CAAHFH010000001.1"/>
</dbReference>
<dbReference type="InterPro" id="IPR000917">
    <property type="entry name" value="Sulfatase_N"/>
</dbReference>
<comment type="similarity">
    <text evidence="1">Belongs to the sulfatase family.</text>
</comment>
<dbReference type="PANTHER" id="PTHR42693">
    <property type="entry name" value="ARYLSULFATASE FAMILY MEMBER"/>
    <property type="match status" value="1"/>
</dbReference>
<evidence type="ECO:0000256" key="2">
    <source>
        <dbReference type="ARBA" id="ARBA00022723"/>
    </source>
</evidence>
<keyword evidence="3" id="KW-0378">Hydrolase</keyword>
<dbReference type="InterPro" id="IPR017850">
    <property type="entry name" value="Alkaline_phosphatase_core_sf"/>
</dbReference>
<dbReference type="InterPro" id="IPR024607">
    <property type="entry name" value="Sulfatase_CS"/>
</dbReference>
<feature type="chain" id="PRO_5028986960" evidence="5">
    <location>
        <begin position="23"/>
        <end position="473"/>
    </location>
</feature>
<accession>A0A6C2UFV8</accession>
<keyword evidence="2" id="KW-0479">Metal-binding</keyword>
<dbReference type="GO" id="GO:0046872">
    <property type="term" value="F:metal ion binding"/>
    <property type="evidence" value="ECO:0007669"/>
    <property type="project" value="UniProtKB-KW"/>
</dbReference>
<evidence type="ECO:0000256" key="1">
    <source>
        <dbReference type="ARBA" id="ARBA00008779"/>
    </source>
</evidence>
<dbReference type="Gene3D" id="3.40.720.10">
    <property type="entry name" value="Alkaline Phosphatase, subunit A"/>
    <property type="match status" value="1"/>
</dbReference>
<keyword evidence="5" id="KW-0732">Signal</keyword>